<dbReference type="Proteomes" id="UP000050430">
    <property type="component" value="Unassembled WGS sequence"/>
</dbReference>
<dbReference type="InterPro" id="IPR000192">
    <property type="entry name" value="Aminotrans_V_dom"/>
</dbReference>
<evidence type="ECO:0000256" key="2">
    <source>
        <dbReference type="ARBA" id="ARBA00006490"/>
    </source>
</evidence>
<dbReference type="GO" id="GO:0046872">
    <property type="term" value="F:metal ion binding"/>
    <property type="evidence" value="ECO:0007669"/>
    <property type="project" value="UniProtKB-KW"/>
</dbReference>
<accession>A0A0P6WQR2</accession>
<dbReference type="InterPro" id="IPR015421">
    <property type="entry name" value="PyrdxlP-dep_Trfase_major"/>
</dbReference>
<dbReference type="PIRSF" id="PIRSF005572">
    <property type="entry name" value="NifS"/>
    <property type="match status" value="1"/>
</dbReference>
<dbReference type="Gene3D" id="3.90.1150.10">
    <property type="entry name" value="Aspartate Aminotransferase, domain 1"/>
    <property type="match status" value="1"/>
</dbReference>
<keyword evidence="6" id="KW-0408">Iron</keyword>
<dbReference type="InterPro" id="IPR016454">
    <property type="entry name" value="Cysteine_dSase"/>
</dbReference>
<proteinExistence type="inferred from homology"/>
<feature type="domain" description="Aminotransferase class V" evidence="9">
    <location>
        <begin position="5"/>
        <end position="370"/>
    </location>
</feature>
<evidence type="ECO:0000313" key="10">
    <source>
        <dbReference type="EMBL" id="KPL72401.1"/>
    </source>
</evidence>
<evidence type="ECO:0000256" key="5">
    <source>
        <dbReference type="ARBA" id="ARBA00022898"/>
    </source>
</evidence>
<dbReference type="SUPFAM" id="SSF53383">
    <property type="entry name" value="PLP-dependent transferases"/>
    <property type="match status" value="1"/>
</dbReference>
<organism evidence="10 11">
    <name type="scientific">Leptolinea tardivitalis</name>
    <dbReference type="NCBI Taxonomy" id="229920"/>
    <lineage>
        <taxon>Bacteria</taxon>
        <taxon>Bacillati</taxon>
        <taxon>Chloroflexota</taxon>
        <taxon>Anaerolineae</taxon>
        <taxon>Anaerolineales</taxon>
        <taxon>Anaerolineaceae</taxon>
        <taxon>Leptolinea</taxon>
    </lineage>
</organism>
<dbReference type="InterPro" id="IPR015422">
    <property type="entry name" value="PyrdxlP-dep_Trfase_small"/>
</dbReference>
<dbReference type="EMBL" id="LGCK01000008">
    <property type="protein sequence ID" value="KPL72401.1"/>
    <property type="molecule type" value="Genomic_DNA"/>
</dbReference>
<dbReference type="Gene3D" id="3.40.640.10">
    <property type="entry name" value="Type I PLP-dependent aspartate aminotransferase-like (Major domain)"/>
    <property type="match status" value="1"/>
</dbReference>
<dbReference type="GO" id="GO:0031071">
    <property type="term" value="F:cysteine desulfurase activity"/>
    <property type="evidence" value="ECO:0007669"/>
    <property type="project" value="UniProtKB-EC"/>
</dbReference>
<dbReference type="OrthoDB" id="9808002at2"/>
<evidence type="ECO:0000256" key="1">
    <source>
        <dbReference type="ARBA" id="ARBA00001933"/>
    </source>
</evidence>
<sequence length="383" mass="41665">MTNSVYFDYAATTPVSPDVLKVMIPYFSEIFGNPSSIHQWGQSAEAVLEKARSRCGKVLNIPSENVIFTSGGTESDNFAMRGCAFSRRKLYGADEIVISPVEHDAVSKTAIQLRDEFGFVLKILPVDQFGMVDPDTVRNLLTKKTAIVSVIYGNNEIGTINPIAEIGRICQEQNIPFHSDAVQAAAHLPMDMVRDHLNLISIGAHKMYGPKGVGLLGLNSISDLLPVQTGGGQENHKRAGTQNIPLIIGLAEAFYLAQNNIEERNARFSYLRDRLICKILHEISGSQLTGHPTRRLPNHASFVFDGIDGNRLLMYLDARGFACSSGSACKVGSPSPSGVLLALGIQPELALGSLRITLGDKSTEMQVDALVQALAESIQRMRK</sequence>
<evidence type="ECO:0000259" key="9">
    <source>
        <dbReference type="Pfam" id="PF00266"/>
    </source>
</evidence>
<keyword evidence="4" id="KW-0479">Metal-binding</keyword>
<evidence type="ECO:0000256" key="7">
    <source>
        <dbReference type="ARBA" id="ARBA00023014"/>
    </source>
</evidence>
<evidence type="ECO:0000313" key="11">
    <source>
        <dbReference type="Proteomes" id="UP000050430"/>
    </source>
</evidence>
<comment type="similarity">
    <text evidence="2">Belongs to the class-V pyridoxal-phosphate-dependent aminotransferase family. NifS/IscS subfamily.</text>
</comment>
<name>A0A0P6WQR2_9CHLR</name>
<comment type="caution">
    <text evidence="10">The sequence shown here is derived from an EMBL/GenBank/DDBJ whole genome shotgun (WGS) entry which is preliminary data.</text>
</comment>
<gene>
    <name evidence="10" type="ORF">ADM99_08235</name>
</gene>
<keyword evidence="5" id="KW-0663">Pyridoxal phosphate</keyword>
<comment type="cofactor">
    <cofactor evidence="1">
        <name>pyridoxal 5'-phosphate</name>
        <dbReference type="ChEBI" id="CHEBI:597326"/>
    </cofactor>
</comment>
<reference evidence="10 11" key="1">
    <citation type="submission" date="2015-07" db="EMBL/GenBank/DDBJ databases">
        <title>Genome sequence of Leptolinea tardivitalis DSM 16556.</title>
        <authorList>
            <person name="Hemp J."/>
            <person name="Ward L.M."/>
            <person name="Pace L.A."/>
            <person name="Fischer W.W."/>
        </authorList>
    </citation>
    <scope>NUCLEOTIDE SEQUENCE [LARGE SCALE GENOMIC DNA]</scope>
    <source>
        <strain evidence="10 11">YMTK-2</strain>
    </source>
</reference>
<dbReference type="PANTHER" id="PTHR11601">
    <property type="entry name" value="CYSTEINE DESULFURYLASE FAMILY MEMBER"/>
    <property type="match status" value="1"/>
</dbReference>
<dbReference type="GO" id="GO:0051536">
    <property type="term" value="F:iron-sulfur cluster binding"/>
    <property type="evidence" value="ECO:0007669"/>
    <property type="project" value="UniProtKB-KW"/>
</dbReference>
<dbReference type="STRING" id="229920.ADM99_08235"/>
<dbReference type="PATRIC" id="fig|229920.5.peg.738"/>
<evidence type="ECO:0000256" key="4">
    <source>
        <dbReference type="ARBA" id="ARBA00022723"/>
    </source>
</evidence>
<keyword evidence="3" id="KW-0808">Transferase</keyword>
<dbReference type="PANTHER" id="PTHR11601:SF34">
    <property type="entry name" value="CYSTEINE DESULFURASE"/>
    <property type="match status" value="1"/>
</dbReference>
<keyword evidence="7" id="KW-0411">Iron-sulfur</keyword>
<evidence type="ECO:0000256" key="3">
    <source>
        <dbReference type="ARBA" id="ARBA00022679"/>
    </source>
</evidence>
<dbReference type="AlphaFoldDB" id="A0A0P6WQR2"/>
<dbReference type="Pfam" id="PF00266">
    <property type="entry name" value="Aminotran_5"/>
    <property type="match status" value="1"/>
</dbReference>
<dbReference type="RefSeq" id="WP_062423088.1">
    <property type="nucleotide sequence ID" value="NZ_BBYA01000012.1"/>
</dbReference>
<dbReference type="Gene3D" id="1.10.260.50">
    <property type="match status" value="1"/>
</dbReference>
<evidence type="ECO:0000256" key="6">
    <source>
        <dbReference type="ARBA" id="ARBA00023004"/>
    </source>
</evidence>
<dbReference type="InterPro" id="IPR015424">
    <property type="entry name" value="PyrdxlP-dep_Trfase"/>
</dbReference>
<protein>
    <submittedName>
        <fullName evidence="10">Cysteine desulfurase</fullName>
    </submittedName>
</protein>
<evidence type="ECO:0000256" key="8">
    <source>
        <dbReference type="ARBA" id="ARBA00050776"/>
    </source>
</evidence>
<comment type="catalytic activity">
    <reaction evidence="8">
        <text>(sulfur carrier)-H + L-cysteine = (sulfur carrier)-SH + L-alanine</text>
        <dbReference type="Rhea" id="RHEA:43892"/>
        <dbReference type="Rhea" id="RHEA-COMP:14737"/>
        <dbReference type="Rhea" id="RHEA-COMP:14739"/>
        <dbReference type="ChEBI" id="CHEBI:29917"/>
        <dbReference type="ChEBI" id="CHEBI:35235"/>
        <dbReference type="ChEBI" id="CHEBI:57972"/>
        <dbReference type="ChEBI" id="CHEBI:64428"/>
        <dbReference type="EC" id="2.8.1.7"/>
    </reaction>
</comment>
<keyword evidence="11" id="KW-1185">Reference proteome</keyword>